<feature type="binding site" evidence="1">
    <location>
        <position position="211"/>
    </location>
    <ligand>
        <name>a divalent metal cation</name>
        <dbReference type="ChEBI" id="CHEBI:60240"/>
        <label>1</label>
    </ligand>
</feature>
<dbReference type="PIRSF" id="PIRSF005902">
    <property type="entry name" value="DNase_TatD"/>
    <property type="match status" value="1"/>
</dbReference>
<accession>A0A3M8DK78</accession>
<feature type="binding site" evidence="1">
    <location>
        <position position="95"/>
    </location>
    <ligand>
        <name>a divalent metal cation</name>
        <dbReference type="ChEBI" id="CHEBI:60240"/>
        <label>1</label>
    </ligand>
</feature>
<keyword evidence="3" id="KW-1185">Reference proteome</keyword>
<dbReference type="RefSeq" id="WP_122918410.1">
    <property type="nucleotide sequence ID" value="NZ_RHHQ01000010.1"/>
</dbReference>
<dbReference type="Proteomes" id="UP000271031">
    <property type="component" value="Unassembled WGS sequence"/>
</dbReference>
<dbReference type="PANTHER" id="PTHR46124:SF2">
    <property type="entry name" value="D-AMINOACYL-TRNA DEACYLASE"/>
    <property type="match status" value="1"/>
</dbReference>
<dbReference type="GO" id="GO:0046872">
    <property type="term" value="F:metal ion binding"/>
    <property type="evidence" value="ECO:0007669"/>
    <property type="project" value="UniProtKB-KW"/>
</dbReference>
<name>A0A3M8DK78_9BACL</name>
<dbReference type="GO" id="GO:0016788">
    <property type="term" value="F:hydrolase activity, acting on ester bonds"/>
    <property type="evidence" value="ECO:0007669"/>
    <property type="project" value="InterPro"/>
</dbReference>
<dbReference type="PANTHER" id="PTHR46124">
    <property type="entry name" value="D-AMINOACYL-TRNA DEACYLASE"/>
    <property type="match status" value="1"/>
</dbReference>
<protein>
    <submittedName>
        <fullName evidence="2">TatD family deoxyribonuclease</fullName>
    </submittedName>
</protein>
<feature type="binding site" evidence="1">
    <location>
        <position position="8"/>
    </location>
    <ligand>
        <name>a divalent metal cation</name>
        <dbReference type="ChEBI" id="CHEBI:60240"/>
        <label>1</label>
    </ligand>
</feature>
<evidence type="ECO:0000256" key="1">
    <source>
        <dbReference type="PIRSR" id="PIRSR005902-1"/>
    </source>
</evidence>
<dbReference type="EMBL" id="RHHQ01000010">
    <property type="protein sequence ID" value="RNB87805.1"/>
    <property type="molecule type" value="Genomic_DNA"/>
</dbReference>
<reference evidence="2 3" key="1">
    <citation type="submission" date="2018-10" db="EMBL/GenBank/DDBJ databases">
        <title>Phylogenomics of Brevibacillus.</title>
        <authorList>
            <person name="Dunlap C."/>
        </authorList>
    </citation>
    <scope>NUCLEOTIDE SEQUENCE [LARGE SCALE GENOMIC DNA]</scope>
    <source>
        <strain evidence="2 3">JCM 15716</strain>
    </source>
</reference>
<sequence length="264" mass="29913">MKVGIDAHIHLEKYEPAEQEQMLRDCSRAGVSGMIAVSMDLASAKRTSALAKQHPTLVFPAYGYHPEQAVPTPHEQEQLVAWIREHAAEMVAVGEVGLPYYLRQEMEEKGKAFVLEPYIELLDTFIRLAKELDKPIVLHAVYDDAAIACDMLEKHRVNRAHFHWYKGPVETTERMIRNGYYISLTPDVLYEPDIQELASLYPLSQLMVETDGPWPFEGPFAGKMTHPAMIADVVAKLAELKGLANEQIAERVYANTCAFYRIKE</sequence>
<dbReference type="InterPro" id="IPR001130">
    <property type="entry name" value="TatD-like"/>
</dbReference>
<organism evidence="2 3">
    <name type="scientific">Brevibacillus fluminis</name>
    <dbReference type="NCBI Taxonomy" id="511487"/>
    <lineage>
        <taxon>Bacteria</taxon>
        <taxon>Bacillati</taxon>
        <taxon>Bacillota</taxon>
        <taxon>Bacilli</taxon>
        <taxon>Bacillales</taxon>
        <taxon>Paenibacillaceae</taxon>
        <taxon>Brevibacillus</taxon>
    </lineage>
</organism>
<comment type="caution">
    <text evidence="2">The sequence shown here is derived from an EMBL/GenBank/DDBJ whole genome shotgun (WGS) entry which is preliminary data.</text>
</comment>
<dbReference type="Pfam" id="PF01026">
    <property type="entry name" value="TatD_DNase"/>
    <property type="match status" value="1"/>
</dbReference>
<gene>
    <name evidence="2" type="ORF">EDM56_13330</name>
</gene>
<feature type="binding site" evidence="1">
    <location>
        <position position="10"/>
    </location>
    <ligand>
        <name>a divalent metal cation</name>
        <dbReference type="ChEBI" id="CHEBI:60240"/>
        <label>1</label>
    </ligand>
</feature>
<dbReference type="CDD" id="cd01310">
    <property type="entry name" value="TatD_DNAse"/>
    <property type="match status" value="1"/>
</dbReference>
<dbReference type="SUPFAM" id="SSF51556">
    <property type="entry name" value="Metallo-dependent hydrolases"/>
    <property type="match status" value="1"/>
</dbReference>
<dbReference type="OrthoDB" id="9775608at2"/>
<proteinExistence type="predicted"/>
<dbReference type="Gene3D" id="3.20.20.140">
    <property type="entry name" value="Metal-dependent hydrolases"/>
    <property type="match status" value="1"/>
</dbReference>
<keyword evidence="1" id="KW-0479">Metal-binding</keyword>
<dbReference type="InterPro" id="IPR032466">
    <property type="entry name" value="Metal_Hydrolase"/>
</dbReference>
<feature type="binding site" evidence="1">
    <location>
        <position position="163"/>
    </location>
    <ligand>
        <name>a divalent metal cation</name>
        <dbReference type="ChEBI" id="CHEBI:60240"/>
        <label>2</label>
    </ligand>
</feature>
<dbReference type="AlphaFoldDB" id="A0A3M8DK78"/>
<feature type="binding site" evidence="1">
    <location>
        <position position="139"/>
    </location>
    <ligand>
        <name>a divalent metal cation</name>
        <dbReference type="ChEBI" id="CHEBI:60240"/>
        <label>2</label>
    </ligand>
</feature>
<evidence type="ECO:0000313" key="2">
    <source>
        <dbReference type="EMBL" id="RNB87805.1"/>
    </source>
</evidence>
<evidence type="ECO:0000313" key="3">
    <source>
        <dbReference type="Proteomes" id="UP000271031"/>
    </source>
</evidence>